<name>A0A6A5XZD1_9PLEO</name>
<evidence type="ECO:0000313" key="2">
    <source>
        <dbReference type="EMBL" id="KAF2018263.1"/>
    </source>
</evidence>
<evidence type="ECO:0000313" key="3">
    <source>
        <dbReference type="Proteomes" id="UP000799778"/>
    </source>
</evidence>
<keyword evidence="1" id="KW-0472">Membrane</keyword>
<sequence length="237" mass="26472">MGYERILSFTLVPTILLLVLSFVSTILTTTYWIFGDWVLPRYFLEGKDVPGKPELNESLIEYVTPATDATVATAAIGIFAGVVCVLGYTKLRKGNMDLELNKPRRRFWVAFVQFWAGGVAVSALATIIVHYTTKGDDQFGCTSYKDATGGKVYECTREMGACNVLPEWRNQATEKSDIKTWAIPVTCQMITATKWMQLIIMLDAIVIIAMFSVQARLRSKSRYGRLAGKESIGMDPR</sequence>
<dbReference type="AlphaFoldDB" id="A0A6A5XZD1"/>
<feature type="transmembrane region" description="Helical" evidence="1">
    <location>
        <begin position="69"/>
        <end position="88"/>
    </location>
</feature>
<organism evidence="2 3">
    <name type="scientific">Aaosphaeria arxii CBS 175.79</name>
    <dbReference type="NCBI Taxonomy" id="1450172"/>
    <lineage>
        <taxon>Eukaryota</taxon>
        <taxon>Fungi</taxon>
        <taxon>Dikarya</taxon>
        <taxon>Ascomycota</taxon>
        <taxon>Pezizomycotina</taxon>
        <taxon>Dothideomycetes</taxon>
        <taxon>Pleosporomycetidae</taxon>
        <taxon>Pleosporales</taxon>
        <taxon>Pleosporales incertae sedis</taxon>
        <taxon>Aaosphaeria</taxon>
    </lineage>
</organism>
<feature type="transmembrane region" description="Helical" evidence="1">
    <location>
        <begin position="108"/>
        <end position="129"/>
    </location>
</feature>
<proteinExistence type="predicted"/>
<keyword evidence="1" id="KW-0812">Transmembrane</keyword>
<reference evidence="2" key="1">
    <citation type="journal article" date="2020" name="Stud. Mycol.">
        <title>101 Dothideomycetes genomes: a test case for predicting lifestyles and emergence of pathogens.</title>
        <authorList>
            <person name="Haridas S."/>
            <person name="Albert R."/>
            <person name="Binder M."/>
            <person name="Bloem J."/>
            <person name="Labutti K."/>
            <person name="Salamov A."/>
            <person name="Andreopoulos B."/>
            <person name="Baker S."/>
            <person name="Barry K."/>
            <person name="Bills G."/>
            <person name="Bluhm B."/>
            <person name="Cannon C."/>
            <person name="Castanera R."/>
            <person name="Culley D."/>
            <person name="Daum C."/>
            <person name="Ezra D."/>
            <person name="Gonzalez J."/>
            <person name="Henrissat B."/>
            <person name="Kuo A."/>
            <person name="Liang C."/>
            <person name="Lipzen A."/>
            <person name="Lutzoni F."/>
            <person name="Magnuson J."/>
            <person name="Mondo S."/>
            <person name="Nolan M."/>
            <person name="Ohm R."/>
            <person name="Pangilinan J."/>
            <person name="Park H.-J."/>
            <person name="Ramirez L."/>
            <person name="Alfaro M."/>
            <person name="Sun H."/>
            <person name="Tritt A."/>
            <person name="Yoshinaga Y."/>
            <person name="Zwiers L.-H."/>
            <person name="Turgeon B."/>
            <person name="Goodwin S."/>
            <person name="Spatafora J."/>
            <person name="Crous P."/>
            <person name="Grigoriev I."/>
        </authorList>
    </citation>
    <scope>NUCLEOTIDE SEQUENCE</scope>
    <source>
        <strain evidence="2">CBS 175.79</strain>
    </source>
</reference>
<keyword evidence="3" id="KW-1185">Reference proteome</keyword>
<protein>
    <submittedName>
        <fullName evidence="2">Uncharacterized protein</fullName>
    </submittedName>
</protein>
<accession>A0A6A5XZD1</accession>
<feature type="transmembrane region" description="Helical" evidence="1">
    <location>
        <begin position="195"/>
        <end position="213"/>
    </location>
</feature>
<dbReference type="RefSeq" id="XP_033386602.1">
    <property type="nucleotide sequence ID" value="XM_033521461.1"/>
</dbReference>
<feature type="transmembrane region" description="Helical" evidence="1">
    <location>
        <begin position="7"/>
        <end position="34"/>
    </location>
</feature>
<gene>
    <name evidence="2" type="ORF">BU24DRAFT_167832</name>
</gene>
<keyword evidence="1" id="KW-1133">Transmembrane helix</keyword>
<dbReference type="GeneID" id="54278858"/>
<dbReference type="OrthoDB" id="3746964at2759"/>
<dbReference type="EMBL" id="ML978068">
    <property type="protein sequence ID" value="KAF2018263.1"/>
    <property type="molecule type" value="Genomic_DNA"/>
</dbReference>
<dbReference type="Proteomes" id="UP000799778">
    <property type="component" value="Unassembled WGS sequence"/>
</dbReference>
<evidence type="ECO:0000256" key="1">
    <source>
        <dbReference type="SAM" id="Phobius"/>
    </source>
</evidence>